<dbReference type="PANTHER" id="PTHR34488">
    <property type="entry name" value="SI:CH211-245H14.1-RELATED"/>
    <property type="match status" value="1"/>
</dbReference>
<keyword evidence="5" id="KW-1185">Reference proteome</keyword>
<evidence type="ECO:0000259" key="3">
    <source>
        <dbReference type="Pfam" id="PF04548"/>
    </source>
</evidence>
<evidence type="ECO:0000256" key="1">
    <source>
        <dbReference type="ARBA" id="ARBA00008535"/>
    </source>
</evidence>
<feature type="domain" description="AIG1-type G" evidence="3">
    <location>
        <begin position="203"/>
        <end position="375"/>
    </location>
</feature>
<gene>
    <name evidence="4" type="ORF">QQF64_027733</name>
</gene>
<accession>A0ABR3ND96</accession>
<dbReference type="InterPro" id="IPR006703">
    <property type="entry name" value="G_AIG1"/>
</dbReference>
<comment type="similarity">
    <text evidence="1">Belongs to the TRAFAC class TrmE-Era-EngA-EngB-Septin-like GTPase superfamily. AIG1/Toc34/Toc159-like paraseptin GTPase family. IAN subfamily.</text>
</comment>
<dbReference type="EMBL" id="JAYMGO010000005">
    <property type="protein sequence ID" value="KAL1274919.1"/>
    <property type="molecule type" value="Genomic_DNA"/>
</dbReference>
<sequence>MESTSKKIHTEEQRDQHPIIAGNKYFFYPTGKAFEIIEDDMNKVLKQLSGQQVFNVEECDAILVFCFIVSRTVTDIDGALNKLNAYSASKPAVFMVLHQTFEPEKIVPDSSRYVTRVNTLTVDCFFNEDKGLLKCEKNGEALFKILKWLQPQSWMEQTWTSWIISVLLNVLNYVPSMITQRDTKMFEESSCETDPKDQSELILVLLGMCGPEKAAVEHMILGREESQADTSSATQMKITVDTEVVYGEKVFVINTPDCGLSTEKIQQQIQSCIRLSSHGPYAFLLVIPAKPFSEEERNIAKKMEMIFEERCQEKVMILFTVTDEQQKQNIQDHDFQALVKKCGNQFHVLNISETGSKSQVLELLKIVQEIQSNNEYSEPFVYI</sequence>
<organism evidence="4 5">
    <name type="scientific">Cirrhinus molitorella</name>
    <name type="common">mud carp</name>
    <dbReference type="NCBI Taxonomy" id="172907"/>
    <lineage>
        <taxon>Eukaryota</taxon>
        <taxon>Metazoa</taxon>
        <taxon>Chordata</taxon>
        <taxon>Craniata</taxon>
        <taxon>Vertebrata</taxon>
        <taxon>Euteleostomi</taxon>
        <taxon>Actinopterygii</taxon>
        <taxon>Neopterygii</taxon>
        <taxon>Teleostei</taxon>
        <taxon>Ostariophysi</taxon>
        <taxon>Cypriniformes</taxon>
        <taxon>Cyprinidae</taxon>
        <taxon>Labeoninae</taxon>
        <taxon>Labeonini</taxon>
        <taxon>Cirrhinus</taxon>
    </lineage>
</organism>
<keyword evidence="2" id="KW-0547">Nucleotide-binding</keyword>
<evidence type="ECO:0000313" key="5">
    <source>
        <dbReference type="Proteomes" id="UP001558613"/>
    </source>
</evidence>
<comment type="caution">
    <text evidence="4">The sequence shown here is derived from an EMBL/GenBank/DDBJ whole genome shotgun (WGS) entry which is preliminary data.</text>
</comment>
<proteinExistence type="inferred from homology"/>
<evidence type="ECO:0000313" key="4">
    <source>
        <dbReference type="EMBL" id="KAL1274919.1"/>
    </source>
</evidence>
<reference evidence="4 5" key="1">
    <citation type="submission" date="2023-09" db="EMBL/GenBank/DDBJ databases">
        <authorList>
            <person name="Wang M."/>
        </authorList>
    </citation>
    <scope>NUCLEOTIDE SEQUENCE [LARGE SCALE GENOMIC DNA]</scope>
    <source>
        <strain evidence="4">GT-2023</strain>
        <tissue evidence="4">Liver</tissue>
    </source>
</reference>
<dbReference type="Pfam" id="PF04548">
    <property type="entry name" value="AIG1"/>
    <property type="match status" value="1"/>
</dbReference>
<dbReference type="PANTHER" id="PTHR34488:SF1">
    <property type="entry name" value="SI:CH211-245H14.1-RELATED"/>
    <property type="match status" value="1"/>
</dbReference>
<dbReference type="Proteomes" id="UP001558613">
    <property type="component" value="Unassembled WGS sequence"/>
</dbReference>
<name>A0ABR3ND96_9TELE</name>
<dbReference type="InterPro" id="IPR027417">
    <property type="entry name" value="P-loop_NTPase"/>
</dbReference>
<protein>
    <recommendedName>
        <fullName evidence="3">AIG1-type G domain-containing protein</fullName>
    </recommendedName>
</protein>
<evidence type="ECO:0000256" key="2">
    <source>
        <dbReference type="ARBA" id="ARBA00022741"/>
    </source>
</evidence>
<dbReference type="Gene3D" id="3.40.50.300">
    <property type="entry name" value="P-loop containing nucleotide triphosphate hydrolases"/>
    <property type="match status" value="1"/>
</dbReference>